<dbReference type="PROSITE" id="PS51873">
    <property type="entry name" value="TRIAD"/>
    <property type="match status" value="1"/>
</dbReference>
<dbReference type="Pfam" id="PF01485">
    <property type="entry name" value="IBR"/>
    <property type="match status" value="1"/>
</dbReference>
<dbReference type="CDD" id="cd20336">
    <property type="entry name" value="Rcat_RBR"/>
    <property type="match status" value="1"/>
</dbReference>
<keyword evidence="4" id="KW-0479">Metal-binding</keyword>
<dbReference type="Proteomes" id="UP000243515">
    <property type="component" value="Unassembled WGS sequence"/>
</dbReference>
<evidence type="ECO:0000313" key="12">
    <source>
        <dbReference type="Proteomes" id="UP000243515"/>
    </source>
</evidence>
<keyword evidence="8" id="KW-0862">Zinc</keyword>
<reference evidence="11 12" key="1">
    <citation type="journal article" date="2015" name="Environ. Microbiol.">
        <title>Metagenome sequence of Elaphomyces granulatus from sporocarp tissue reveals Ascomycota ectomycorrhizal fingerprints of genome expansion and a Proteobacteria-rich microbiome.</title>
        <authorList>
            <person name="Quandt C.A."/>
            <person name="Kohler A."/>
            <person name="Hesse C.N."/>
            <person name="Sharpton T.J."/>
            <person name="Martin F."/>
            <person name="Spatafora J.W."/>
        </authorList>
    </citation>
    <scope>NUCLEOTIDE SEQUENCE [LARGE SCALE GENOMIC DNA]</scope>
    <source>
        <strain evidence="11 12">OSC145934</strain>
    </source>
</reference>
<keyword evidence="9" id="KW-0175">Coiled coil</keyword>
<accession>A0A232LV69</accession>
<keyword evidence="7" id="KW-0833">Ubl conjugation pathway</keyword>
<feature type="coiled-coil region" evidence="9">
    <location>
        <begin position="48"/>
        <end position="107"/>
    </location>
</feature>
<evidence type="ECO:0000256" key="3">
    <source>
        <dbReference type="ARBA" id="ARBA00022679"/>
    </source>
</evidence>
<sequence>MIKSWKRDRQIFKSRITALKDVERRLLESLRSIQYDNLQQLSTKCAAIEELTQNNNVLQKRVDHLDGERIEKCLQMRSDIITLEEKNAELKQSLHEVEKESAVLRTTQPQTLRSLLILRLLETSSDNNSDANQETEVWWPNGLCHRQLDEVCNPASASFRDMINLLPRGPRHDYFYRRLEFVSCEICSKQKFKFKPGMHPREKPLTTYIHEFPSRSSYFSCCYEEVCRSCLLEHVVESLKYQWWCNLQSLQWIHCPSCTRALSIRCEADLRVCLEQNGSTEVEKLVQMYEKVVILRQALGALDPRPSDEALMEGGKLYSHLVKFNRVYNYFDPRFDAVIDENGCIPDFKAGIIFNAKMESDPSPVPLFLKLFRRRPMAKECIICSAARYEIDYTDVKTWNVECEPYKGAWMWDILAFPTSEIQNCNHDFDVCKVCTAQHLRSTLESGGPNACERLSCPQCDRRLDYHEVLKLADSDTVARYDRFVLQKLLEKDPNYRECLRASCPNGQLYKIAPLNPHIFCEECGFGMCFNHRVPWHKGETCNEYDNRRNENEAAELSKLNIKKCPGCNKNIQKDKGCFHMTCICGHQFCWECLEQWDRVRSKRDGHRAGCFFRTS</sequence>
<dbReference type="OrthoDB" id="1431934at2759"/>
<evidence type="ECO:0000256" key="5">
    <source>
        <dbReference type="ARBA" id="ARBA00022737"/>
    </source>
</evidence>
<evidence type="ECO:0000256" key="6">
    <source>
        <dbReference type="ARBA" id="ARBA00022771"/>
    </source>
</evidence>
<evidence type="ECO:0000256" key="1">
    <source>
        <dbReference type="ARBA" id="ARBA00001798"/>
    </source>
</evidence>
<dbReference type="InterPro" id="IPR031127">
    <property type="entry name" value="E3_UB_ligase_RBR"/>
</dbReference>
<dbReference type="InterPro" id="IPR044066">
    <property type="entry name" value="TRIAD_supradom"/>
</dbReference>
<proteinExistence type="predicted"/>
<dbReference type="Gene3D" id="1.20.120.1750">
    <property type="match status" value="1"/>
</dbReference>
<dbReference type="InterPro" id="IPR017907">
    <property type="entry name" value="Znf_RING_CS"/>
</dbReference>
<keyword evidence="3" id="KW-0808">Transferase</keyword>
<dbReference type="InterPro" id="IPR002867">
    <property type="entry name" value="IBR_dom"/>
</dbReference>
<comment type="catalytic activity">
    <reaction evidence="1">
        <text>[E2 ubiquitin-conjugating enzyme]-S-ubiquitinyl-L-cysteine + [acceptor protein]-L-lysine = [E2 ubiquitin-conjugating enzyme]-L-cysteine + [acceptor protein]-N(6)-ubiquitinyl-L-lysine.</text>
        <dbReference type="EC" id="2.3.2.31"/>
    </reaction>
</comment>
<gene>
    <name evidence="11" type="ORF">Egran_04192</name>
</gene>
<protein>
    <recommendedName>
        <fullName evidence="2">RBR-type E3 ubiquitin transferase</fullName>
        <ecNumber evidence="2">2.3.2.31</ecNumber>
    </recommendedName>
</protein>
<dbReference type="Pfam" id="PF22191">
    <property type="entry name" value="IBR_1"/>
    <property type="match status" value="1"/>
</dbReference>
<dbReference type="GO" id="GO:0016567">
    <property type="term" value="P:protein ubiquitination"/>
    <property type="evidence" value="ECO:0007669"/>
    <property type="project" value="InterPro"/>
</dbReference>
<comment type="caution">
    <text evidence="11">The sequence shown here is derived from an EMBL/GenBank/DDBJ whole genome shotgun (WGS) entry which is preliminary data.</text>
</comment>
<name>A0A232LV69_9EURO</name>
<dbReference type="GO" id="GO:0061630">
    <property type="term" value="F:ubiquitin protein ligase activity"/>
    <property type="evidence" value="ECO:0007669"/>
    <property type="project" value="UniProtKB-EC"/>
</dbReference>
<dbReference type="EMBL" id="NPHW01004351">
    <property type="protein sequence ID" value="OXV08045.1"/>
    <property type="molecule type" value="Genomic_DNA"/>
</dbReference>
<dbReference type="PANTHER" id="PTHR11685">
    <property type="entry name" value="RBR FAMILY RING FINGER AND IBR DOMAIN-CONTAINING"/>
    <property type="match status" value="1"/>
</dbReference>
<dbReference type="SUPFAM" id="SSF57850">
    <property type="entry name" value="RING/U-box"/>
    <property type="match status" value="3"/>
</dbReference>
<organism evidence="11 12">
    <name type="scientific">Elaphomyces granulatus</name>
    <dbReference type="NCBI Taxonomy" id="519963"/>
    <lineage>
        <taxon>Eukaryota</taxon>
        <taxon>Fungi</taxon>
        <taxon>Dikarya</taxon>
        <taxon>Ascomycota</taxon>
        <taxon>Pezizomycotina</taxon>
        <taxon>Eurotiomycetes</taxon>
        <taxon>Eurotiomycetidae</taxon>
        <taxon>Eurotiales</taxon>
        <taxon>Elaphomycetaceae</taxon>
        <taxon>Elaphomyces</taxon>
    </lineage>
</organism>
<keyword evidence="6" id="KW-0863">Zinc-finger</keyword>
<evidence type="ECO:0000256" key="9">
    <source>
        <dbReference type="SAM" id="Coils"/>
    </source>
</evidence>
<dbReference type="CDD" id="cd20335">
    <property type="entry name" value="BRcat_RBR"/>
    <property type="match status" value="1"/>
</dbReference>
<evidence type="ECO:0000256" key="8">
    <source>
        <dbReference type="ARBA" id="ARBA00022833"/>
    </source>
</evidence>
<evidence type="ECO:0000313" key="11">
    <source>
        <dbReference type="EMBL" id="OXV08045.1"/>
    </source>
</evidence>
<evidence type="ECO:0000256" key="7">
    <source>
        <dbReference type="ARBA" id="ARBA00022786"/>
    </source>
</evidence>
<keyword evidence="5" id="KW-0677">Repeat</keyword>
<dbReference type="EC" id="2.3.2.31" evidence="2"/>
<feature type="non-terminal residue" evidence="11">
    <location>
        <position position="616"/>
    </location>
</feature>
<evidence type="ECO:0000256" key="4">
    <source>
        <dbReference type="ARBA" id="ARBA00022723"/>
    </source>
</evidence>
<dbReference type="SMART" id="SM00647">
    <property type="entry name" value="IBR"/>
    <property type="match status" value="2"/>
</dbReference>
<dbReference type="PROSITE" id="PS00518">
    <property type="entry name" value="ZF_RING_1"/>
    <property type="match status" value="1"/>
</dbReference>
<evidence type="ECO:0000256" key="2">
    <source>
        <dbReference type="ARBA" id="ARBA00012251"/>
    </source>
</evidence>
<dbReference type="GO" id="GO:0008270">
    <property type="term" value="F:zinc ion binding"/>
    <property type="evidence" value="ECO:0007669"/>
    <property type="project" value="UniProtKB-KW"/>
</dbReference>
<feature type="domain" description="RING-type" evidence="10">
    <location>
        <begin position="403"/>
        <end position="615"/>
    </location>
</feature>
<keyword evidence="12" id="KW-1185">Reference proteome</keyword>
<evidence type="ECO:0000259" key="10">
    <source>
        <dbReference type="PROSITE" id="PS51873"/>
    </source>
</evidence>
<dbReference type="AlphaFoldDB" id="A0A232LV69"/>